<dbReference type="InterPro" id="IPR015867">
    <property type="entry name" value="N-reg_PII/ATP_PRibTrfase_C"/>
</dbReference>
<protein>
    <recommendedName>
        <fullName evidence="2 4">GTP cyclohydrolase 1 type 2 homolog</fullName>
    </recommendedName>
</protein>
<reference evidence="6 7" key="1">
    <citation type="submission" date="2019-08" db="EMBL/GenBank/DDBJ databases">
        <title>In-depth cultivation of the pig gut microbiome towards novel bacterial diversity and tailored functional studies.</title>
        <authorList>
            <person name="Wylensek D."/>
            <person name="Hitch T.C.A."/>
            <person name="Clavel T."/>
        </authorList>
    </citation>
    <scope>NUCLEOTIDE SEQUENCE [LARGE SCALE GENOMIC DNA]</scope>
    <source>
        <strain evidence="6 7">RF-744-FAT-4</strain>
    </source>
</reference>
<dbReference type="Gene3D" id="3.30.70.120">
    <property type="match status" value="1"/>
</dbReference>
<dbReference type="NCBIfam" id="TIGR00486">
    <property type="entry name" value="YbgI_SA1388"/>
    <property type="match status" value="1"/>
</dbReference>
<dbReference type="Gene3D" id="3.40.1390.30">
    <property type="entry name" value="NIF3 (NGG1p interacting factor 3)-like"/>
    <property type="match status" value="2"/>
</dbReference>
<feature type="binding site" evidence="5">
    <location>
        <position position="66"/>
    </location>
    <ligand>
        <name>a divalent metal cation</name>
        <dbReference type="ChEBI" id="CHEBI:60240"/>
        <label>1</label>
    </ligand>
</feature>
<proteinExistence type="inferred from homology"/>
<dbReference type="GO" id="GO:0046872">
    <property type="term" value="F:metal ion binding"/>
    <property type="evidence" value="ECO:0007669"/>
    <property type="project" value="UniProtKB-UniRule"/>
</dbReference>
<dbReference type="Proteomes" id="UP000461754">
    <property type="component" value="Unassembled WGS sequence"/>
</dbReference>
<dbReference type="Pfam" id="PF01784">
    <property type="entry name" value="DUF34_NIF3"/>
    <property type="match status" value="1"/>
</dbReference>
<feature type="binding site" evidence="5">
    <location>
        <position position="65"/>
    </location>
    <ligand>
        <name>a divalent metal cation</name>
        <dbReference type="ChEBI" id="CHEBI:60240"/>
        <label>1</label>
    </ligand>
</feature>
<comment type="similarity">
    <text evidence="1 4">Belongs to the GTP cyclohydrolase I type 2/NIF3 family.</text>
</comment>
<keyword evidence="7" id="KW-1185">Reference proteome</keyword>
<dbReference type="PANTHER" id="PTHR13799">
    <property type="entry name" value="NGG1 INTERACTING FACTOR 3"/>
    <property type="match status" value="1"/>
</dbReference>
<keyword evidence="3 4" id="KW-0479">Metal-binding</keyword>
<dbReference type="FunFam" id="3.40.1390.30:FF:000001">
    <property type="entry name" value="GTP cyclohydrolase 1 type 2"/>
    <property type="match status" value="1"/>
</dbReference>
<feature type="binding site" evidence="5">
    <location>
        <position position="332"/>
    </location>
    <ligand>
        <name>a divalent metal cation</name>
        <dbReference type="ChEBI" id="CHEBI:60240"/>
        <label>1</label>
    </ligand>
</feature>
<dbReference type="InterPro" id="IPR002678">
    <property type="entry name" value="DUF34/NIF3"/>
</dbReference>
<dbReference type="PIRSF" id="PIRSF037489">
    <property type="entry name" value="UCP037489_NIF3_YqfO"/>
    <property type="match status" value="1"/>
</dbReference>
<feature type="binding site" evidence="5">
    <location>
        <position position="104"/>
    </location>
    <ligand>
        <name>a divalent metal cation</name>
        <dbReference type="ChEBI" id="CHEBI:60240"/>
        <label>1</label>
    </ligand>
</feature>
<dbReference type="AlphaFoldDB" id="A0A7X2NGF5"/>
<name>A0A7X2NGF5_9FIRM</name>
<evidence type="ECO:0000256" key="3">
    <source>
        <dbReference type="ARBA" id="ARBA00022723"/>
    </source>
</evidence>
<dbReference type="InterPro" id="IPR036069">
    <property type="entry name" value="DUF34/NIF3_sf"/>
</dbReference>
<evidence type="ECO:0000256" key="4">
    <source>
        <dbReference type="PIRNR" id="PIRNR037489"/>
    </source>
</evidence>
<dbReference type="EMBL" id="VUMO01000006">
    <property type="protein sequence ID" value="MSS19955.1"/>
    <property type="molecule type" value="Genomic_DNA"/>
</dbReference>
<dbReference type="GO" id="GO:0005737">
    <property type="term" value="C:cytoplasm"/>
    <property type="evidence" value="ECO:0007669"/>
    <property type="project" value="TreeGrafter"/>
</dbReference>
<evidence type="ECO:0000256" key="1">
    <source>
        <dbReference type="ARBA" id="ARBA00006964"/>
    </source>
</evidence>
<sequence length="369" mass="41015">MAKAKEIYKIIEQIAPLCLAEDWDNSGLQIGSYDQDVKKVLLALDVTNEVVQEAIEKGVQLIVSHHPFIFNGIKSLCVDNGKGELVAQLIKNNISVYSAHTNLDSAKFGLNHYIASQLGIKATEPLVQSDQDQLFKLVIFSPQNFSQKILNILGENGAGLLGKYSHSSFRTAGKSTFKPLEGSQPHFGTINKVETVIEDRIETIIDRHLIKTILPILKEVHPYEEMAYDLYPLDPLISKNENGLGKIGYLDNPMSAQDFIDLIKESLGVSFVRTAGPVPEKIEKVALCTGAGAEFLSFAKFKGADAYITGDLKYHEAQNAKENNLWVIDAGHFGTEKNVVYLLKDHLQSHCPFIEIMTSENIKSFFDIY</sequence>
<accession>A0A7X2NGF5</accession>
<dbReference type="RefSeq" id="WP_154576332.1">
    <property type="nucleotide sequence ID" value="NZ_VUMO01000006.1"/>
</dbReference>
<comment type="caution">
    <text evidence="6">The sequence shown here is derived from an EMBL/GenBank/DDBJ whole genome shotgun (WGS) entry which is preliminary data.</text>
</comment>
<evidence type="ECO:0000313" key="6">
    <source>
        <dbReference type="EMBL" id="MSS19955.1"/>
    </source>
</evidence>
<gene>
    <name evidence="6" type="ORF">FYJ52_06035</name>
</gene>
<evidence type="ECO:0000256" key="2">
    <source>
        <dbReference type="ARBA" id="ARBA00022112"/>
    </source>
</evidence>
<evidence type="ECO:0000313" key="7">
    <source>
        <dbReference type="Proteomes" id="UP000461754"/>
    </source>
</evidence>
<organism evidence="6 7">
    <name type="scientific">Pseudoramibacter porci</name>
    <dbReference type="NCBI Taxonomy" id="2606631"/>
    <lineage>
        <taxon>Bacteria</taxon>
        <taxon>Bacillati</taxon>
        <taxon>Bacillota</taxon>
        <taxon>Clostridia</taxon>
        <taxon>Eubacteriales</taxon>
        <taxon>Eubacteriaceae</taxon>
        <taxon>Pseudoramibacter</taxon>
    </lineage>
</organism>
<feature type="binding site" evidence="5">
    <location>
        <position position="336"/>
    </location>
    <ligand>
        <name>a divalent metal cation</name>
        <dbReference type="ChEBI" id="CHEBI:60240"/>
        <label>1</label>
    </ligand>
</feature>
<dbReference type="SUPFAM" id="SSF102705">
    <property type="entry name" value="NIF3 (NGG1p interacting factor 3)-like"/>
    <property type="match status" value="1"/>
</dbReference>
<dbReference type="PANTHER" id="PTHR13799:SF14">
    <property type="entry name" value="GTP CYCLOHYDROLASE 1 TYPE 2 HOMOLOG"/>
    <property type="match status" value="1"/>
</dbReference>
<evidence type="ECO:0000256" key="5">
    <source>
        <dbReference type="PIRSR" id="PIRSR602678-1"/>
    </source>
</evidence>
<dbReference type="InterPro" id="IPR017221">
    <property type="entry name" value="DUF34/NIF3_bac"/>
</dbReference>